<gene>
    <name evidence="1" type="ORF">T01_3850</name>
</gene>
<dbReference type="InParanoid" id="A0A0V1A330"/>
<dbReference type="Proteomes" id="UP000054776">
    <property type="component" value="Unassembled WGS sequence"/>
</dbReference>
<organism evidence="1 2">
    <name type="scientific">Trichinella spiralis</name>
    <name type="common">Trichina worm</name>
    <dbReference type="NCBI Taxonomy" id="6334"/>
    <lineage>
        <taxon>Eukaryota</taxon>
        <taxon>Metazoa</taxon>
        <taxon>Ecdysozoa</taxon>
        <taxon>Nematoda</taxon>
        <taxon>Enoplea</taxon>
        <taxon>Dorylaimia</taxon>
        <taxon>Trichinellida</taxon>
        <taxon>Trichinellidae</taxon>
        <taxon>Trichinella</taxon>
    </lineage>
</organism>
<comment type="caution">
    <text evidence="1">The sequence shown here is derived from an EMBL/GenBank/DDBJ whole genome shotgun (WGS) entry which is preliminary data.</text>
</comment>
<evidence type="ECO:0000313" key="1">
    <source>
        <dbReference type="EMBL" id="KRY19153.1"/>
    </source>
</evidence>
<accession>A0A0V1A330</accession>
<reference evidence="1 2" key="1">
    <citation type="submission" date="2015-01" db="EMBL/GenBank/DDBJ databases">
        <title>Evolution of Trichinella species and genotypes.</title>
        <authorList>
            <person name="Korhonen P.K."/>
            <person name="Edoardo P."/>
            <person name="Giuseppe L.R."/>
            <person name="Gasser R.B."/>
        </authorList>
    </citation>
    <scope>NUCLEOTIDE SEQUENCE [LARGE SCALE GENOMIC DNA]</scope>
    <source>
        <strain evidence="1">ISS3</strain>
    </source>
</reference>
<name>A0A0V1A330_TRISP</name>
<keyword evidence="2" id="KW-1185">Reference proteome</keyword>
<sequence length="53" mass="6448">MIVGERCAANEQWRFQYDDGRRRTIKTALYRRIEDERRHPEDKGKFGKYNSLS</sequence>
<dbReference type="AlphaFoldDB" id="A0A0V1A330"/>
<protein>
    <submittedName>
        <fullName evidence="1">Uncharacterized protein</fullName>
    </submittedName>
</protein>
<dbReference type="EMBL" id="JYDH01002136">
    <property type="protein sequence ID" value="KRY19153.1"/>
    <property type="molecule type" value="Genomic_DNA"/>
</dbReference>
<proteinExistence type="predicted"/>
<evidence type="ECO:0000313" key="2">
    <source>
        <dbReference type="Proteomes" id="UP000054776"/>
    </source>
</evidence>
<dbReference type="OrthoDB" id="10393003at2759"/>